<feature type="transmembrane region" description="Helical" evidence="1">
    <location>
        <begin position="60"/>
        <end position="79"/>
    </location>
</feature>
<keyword evidence="1" id="KW-0812">Transmembrane</keyword>
<accession>A0A4R9AVV0</accession>
<reference evidence="2 3" key="1">
    <citation type="submission" date="2019-03" db="EMBL/GenBank/DDBJ databases">
        <title>Genomics of glacier-inhabiting Cryobacterium strains.</title>
        <authorList>
            <person name="Liu Q."/>
            <person name="Xin Y.-H."/>
        </authorList>
    </citation>
    <scope>NUCLEOTIDE SEQUENCE [LARGE SCALE GENOMIC DNA]</scope>
    <source>
        <strain evidence="2 3">Hz16</strain>
    </source>
</reference>
<sequence>MCPPADDLTEIVIKRPRRAKSGKFTGAPAELAPIIAAQASEASMYAALWRILPGQIGVRIILVLILVAAVLAVLATWVYPWMDGILNNQEATVGGA</sequence>
<dbReference type="Proteomes" id="UP000297983">
    <property type="component" value="Unassembled WGS sequence"/>
</dbReference>
<dbReference type="RefSeq" id="WP_134551576.1">
    <property type="nucleotide sequence ID" value="NZ_SOHL01000015.1"/>
</dbReference>
<organism evidence="2 3">
    <name type="scientific">Cryobacterium gelidum</name>
    <dbReference type="NCBI Taxonomy" id="1259164"/>
    <lineage>
        <taxon>Bacteria</taxon>
        <taxon>Bacillati</taxon>
        <taxon>Actinomycetota</taxon>
        <taxon>Actinomycetes</taxon>
        <taxon>Micrococcales</taxon>
        <taxon>Microbacteriaceae</taxon>
        <taxon>Cryobacterium</taxon>
    </lineage>
</organism>
<dbReference type="EMBL" id="SOHL01000015">
    <property type="protein sequence ID" value="TFD70758.1"/>
    <property type="molecule type" value="Genomic_DNA"/>
</dbReference>
<evidence type="ECO:0000313" key="3">
    <source>
        <dbReference type="Proteomes" id="UP000297983"/>
    </source>
</evidence>
<proteinExistence type="predicted"/>
<dbReference type="AlphaFoldDB" id="A0A4R9AVV0"/>
<keyword evidence="3" id="KW-1185">Reference proteome</keyword>
<gene>
    <name evidence="2" type="ORF">E3T50_09280</name>
</gene>
<keyword evidence="1" id="KW-0472">Membrane</keyword>
<comment type="caution">
    <text evidence="2">The sequence shown here is derived from an EMBL/GenBank/DDBJ whole genome shotgun (WGS) entry which is preliminary data.</text>
</comment>
<evidence type="ECO:0000256" key="1">
    <source>
        <dbReference type="SAM" id="Phobius"/>
    </source>
</evidence>
<name>A0A4R9AVV0_9MICO</name>
<evidence type="ECO:0000313" key="2">
    <source>
        <dbReference type="EMBL" id="TFD70758.1"/>
    </source>
</evidence>
<protein>
    <submittedName>
        <fullName evidence="2">Uncharacterized protein</fullName>
    </submittedName>
</protein>
<keyword evidence="1" id="KW-1133">Transmembrane helix</keyword>